<comment type="catalytic activity">
    <reaction evidence="6">
        <text>a quaternary ammonium(out) + ATP + H2O = a quaternary ammonium(in) + ADP + phosphate + H(+)</text>
        <dbReference type="Rhea" id="RHEA:11036"/>
        <dbReference type="ChEBI" id="CHEBI:15377"/>
        <dbReference type="ChEBI" id="CHEBI:15378"/>
        <dbReference type="ChEBI" id="CHEBI:30616"/>
        <dbReference type="ChEBI" id="CHEBI:35267"/>
        <dbReference type="ChEBI" id="CHEBI:43474"/>
        <dbReference type="ChEBI" id="CHEBI:456216"/>
    </reaction>
</comment>
<dbReference type="PANTHER" id="PTHR43869:SF1">
    <property type="entry name" value="GLYCINE BETAINE_PROLINE BETAINE TRANSPORT SYSTEM ATP-BINDING PROTEIN PROV"/>
    <property type="match status" value="1"/>
</dbReference>
<evidence type="ECO:0000256" key="5">
    <source>
        <dbReference type="ARBA" id="ARBA00022840"/>
    </source>
</evidence>
<dbReference type="InterPro" id="IPR003593">
    <property type="entry name" value="AAA+_ATPase"/>
</dbReference>
<dbReference type="PANTHER" id="PTHR43869">
    <property type="entry name" value="GLYCINE BETAINE/PROLINE BETAINE TRANSPORT SYSTEM ATP-BINDING PROTEIN PROV"/>
    <property type="match status" value="1"/>
</dbReference>
<dbReference type="CDD" id="cd09831">
    <property type="entry name" value="CBS_pair_ABC_Gly_Pro_assoc"/>
    <property type="match status" value="1"/>
</dbReference>
<comment type="subunit">
    <text evidence="6">The complex is probably composed of two ATP-binding proteins, two transmembrane proteins and a solute-binding protein.</text>
</comment>
<dbReference type="NCBIfam" id="NF007480">
    <property type="entry name" value="PRK10070.1"/>
    <property type="match status" value="1"/>
</dbReference>
<evidence type="ECO:0000313" key="9">
    <source>
        <dbReference type="Proteomes" id="UP001139447"/>
    </source>
</evidence>
<accession>A0A9X1VTX6</accession>
<evidence type="ECO:0000259" key="7">
    <source>
        <dbReference type="PROSITE" id="PS50893"/>
    </source>
</evidence>
<dbReference type="GO" id="GO:0005886">
    <property type="term" value="C:plasma membrane"/>
    <property type="evidence" value="ECO:0007669"/>
    <property type="project" value="UniProtKB-SubCell"/>
</dbReference>
<sequence length="400" mass="43103">MAKEIVIDHVFKVFGDEPEAALELVRQGLSKQDILARTGNSIGVFDASLHIAAGEIFVIMGLSGSGKSTLVRLLNRLIEPTSGRIIIDGSDINEHSGARLRALRRKDISMVFQSFALMPHMTVRENTAFGLELAGVGRAERLEQADQALAQVGLAGWGDSYPDELSGGMQQRVGLARALASDPSILLMDEAFSALDPIIRTDMQSELLRLQQVRRRTIVFISHDLDEAMRIGDRIAIMKDGQVIQVGTPEDILRHPANDYVRSFVRGVDAAAVFKAGDIARKSQVVVSEQPGRGARAALKMLEDQDRDYAYVVSPGQVFLGMVSADSLREALDGHVGPLGLSHAYLGGVAPLPASEPVNGLFGQVAQAPYALPVVDGSGRFCGAISKNTLLKFLDRGTQP</sequence>
<protein>
    <recommendedName>
        <fullName evidence="6">Quaternary amine transport ATP-binding protein</fullName>
        <ecNumber evidence="6">7.6.2.9</ecNumber>
    </recommendedName>
</protein>
<dbReference type="InterPro" id="IPR051921">
    <property type="entry name" value="ABC_osmolyte_uptake_ATP-bind"/>
</dbReference>
<dbReference type="InterPro" id="IPR046342">
    <property type="entry name" value="CBS_dom_sf"/>
</dbReference>
<dbReference type="SMART" id="SM00382">
    <property type="entry name" value="AAA"/>
    <property type="match status" value="1"/>
</dbReference>
<dbReference type="Pfam" id="PF00005">
    <property type="entry name" value="ABC_tran"/>
    <property type="match status" value="1"/>
</dbReference>
<keyword evidence="6" id="KW-0472">Membrane</keyword>
<dbReference type="GO" id="GO:0015418">
    <property type="term" value="F:ABC-type quaternary ammonium compound transporting activity"/>
    <property type="evidence" value="ECO:0007669"/>
    <property type="project" value="UniProtKB-EC"/>
</dbReference>
<evidence type="ECO:0000256" key="2">
    <source>
        <dbReference type="ARBA" id="ARBA00022448"/>
    </source>
</evidence>
<keyword evidence="2 6" id="KW-0813">Transport</keyword>
<comment type="caution">
    <text evidence="8">The sequence shown here is derived from an EMBL/GenBank/DDBJ whole genome shotgun (WGS) entry which is preliminary data.</text>
</comment>
<keyword evidence="3" id="KW-1003">Cell membrane</keyword>
<comment type="similarity">
    <text evidence="1 6">Belongs to the ABC transporter superfamily.</text>
</comment>
<feature type="domain" description="ABC transporter" evidence="7">
    <location>
        <begin position="29"/>
        <end position="265"/>
    </location>
</feature>
<dbReference type="AlphaFoldDB" id="A0A9X1VTX6"/>
<dbReference type="RefSeq" id="WP_243305437.1">
    <property type="nucleotide sequence ID" value="NZ_JALGBI010000001.1"/>
</dbReference>
<keyword evidence="4 6" id="KW-0547">Nucleotide-binding</keyword>
<proteinExistence type="inferred from homology"/>
<evidence type="ECO:0000256" key="1">
    <source>
        <dbReference type="ARBA" id="ARBA00005417"/>
    </source>
</evidence>
<dbReference type="PROSITE" id="PS00211">
    <property type="entry name" value="ABC_TRANSPORTER_1"/>
    <property type="match status" value="1"/>
</dbReference>
<dbReference type="Gene3D" id="3.40.50.300">
    <property type="entry name" value="P-loop containing nucleotide triphosphate hydrolases"/>
    <property type="match status" value="1"/>
</dbReference>
<dbReference type="GO" id="GO:0006970">
    <property type="term" value="P:response to osmotic stress"/>
    <property type="evidence" value="ECO:0007669"/>
    <property type="project" value="UniProtKB-ARBA"/>
</dbReference>
<reference evidence="8" key="1">
    <citation type="submission" date="2022-03" db="EMBL/GenBank/DDBJ databases">
        <authorList>
            <person name="Woo C.Y."/>
        </authorList>
    </citation>
    <scope>NUCLEOTIDE SEQUENCE</scope>
    <source>
        <strain evidence="8">CYS-02</strain>
    </source>
</reference>
<dbReference type="EMBL" id="JALGBI010000001">
    <property type="protein sequence ID" value="MCJ0762870.1"/>
    <property type="molecule type" value="Genomic_DNA"/>
</dbReference>
<dbReference type="CDD" id="cd03294">
    <property type="entry name" value="ABC_Pro_Gly_Betaine"/>
    <property type="match status" value="1"/>
</dbReference>
<dbReference type="GO" id="GO:0031460">
    <property type="term" value="P:glycine betaine transport"/>
    <property type="evidence" value="ECO:0007669"/>
    <property type="project" value="InterPro"/>
</dbReference>
<keyword evidence="9" id="KW-1185">Reference proteome</keyword>
<dbReference type="Proteomes" id="UP001139447">
    <property type="component" value="Unassembled WGS sequence"/>
</dbReference>
<dbReference type="SUPFAM" id="SSF54631">
    <property type="entry name" value="CBS-domain pair"/>
    <property type="match status" value="1"/>
</dbReference>
<evidence type="ECO:0000256" key="3">
    <source>
        <dbReference type="ARBA" id="ARBA00022475"/>
    </source>
</evidence>
<gene>
    <name evidence="8" type="primary">proV</name>
    <name evidence="8" type="ORF">MMF98_06570</name>
</gene>
<organism evidence="8 9">
    <name type="scientific">Variovorax terrae</name>
    <dbReference type="NCBI Taxonomy" id="2923278"/>
    <lineage>
        <taxon>Bacteria</taxon>
        <taxon>Pseudomonadati</taxon>
        <taxon>Pseudomonadota</taxon>
        <taxon>Betaproteobacteria</taxon>
        <taxon>Burkholderiales</taxon>
        <taxon>Comamonadaceae</taxon>
        <taxon>Variovorax</taxon>
    </lineage>
</organism>
<evidence type="ECO:0000313" key="8">
    <source>
        <dbReference type="EMBL" id="MCJ0762870.1"/>
    </source>
</evidence>
<dbReference type="GO" id="GO:0005524">
    <property type="term" value="F:ATP binding"/>
    <property type="evidence" value="ECO:0007669"/>
    <property type="project" value="UniProtKB-UniRule"/>
</dbReference>
<dbReference type="InterPro" id="IPR017871">
    <property type="entry name" value="ABC_transporter-like_CS"/>
</dbReference>
<evidence type="ECO:0000256" key="6">
    <source>
        <dbReference type="RuleBase" id="RU369116"/>
    </source>
</evidence>
<dbReference type="SUPFAM" id="SSF52540">
    <property type="entry name" value="P-loop containing nucleoside triphosphate hydrolases"/>
    <property type="match status" value="1"/>
</dbReference>
<dbReference type="GO" id="GO:0006865">
    <property type="term" value="P:amino acid transport"/>
    <property type="evidence" value="ECO:0007669"/>
    <property type="project" value="UniProtKB-UniRule"/>
</dbReference>
<dbReference type="GO" id="GO:0016887">
    <property type="term" value="F:ATP hydrolysis activity"/>
    <property type="evidence" value="ECO:0007669"/>
    <property type="project" value="UniProtKB-UniRule"/>
</dbReference>
<dbReference type="NCBIfam" id="TIGR01186">
    <property type="entry name" value="proV"/>
    <property type="match status" value="1"/>
</dbReference>
<evidence type="ECO:0000256" key="4">
    <source>
        <dbReference type="ARBA" id="ARBA00022741"/>
    </source>
</evidence>
<keyword evidence="5 6" id="KW-0067">ATP-binding</keyword>
<keyword evidence="6" id="KW-0997">Cell inner membrane</keyword>
<dbReference type="InterPro" id="IPR003439">
    <property type="entry name" value="ABC_transporter-like_ATP-bd"/>
</dbReference>
<dbReference type="EC" id="7.6.2.9" evidence="6"/>
<dbReference type="InterPro" id="IPR005892">
    <property type="entry name" value="Gly-betaine_transp_ATP-bd"/>
</dbReference>
<comment type="subcellular location">
    <subcellularLocation>
        <location evidence="6">Cell inner membrane</location>
        <topology evidence="6">Peripheral membrane protein</topology>
    </subcellularLocation>
</comment>
<dbReference type="FunFam" id="3.40.50.300:FF:000201">
    <property type="entry name" value="Glycine betaine/L-proline ABC transporter ATP-binding protein"/>
    <property type="match status" value="1"/>
</dbReference>
<dbReference type="PROSITE" id="PS50893">
    <property type="entry name" value="ABC_TRANSPORTER_2"/>
    <property type="match status" value="1"/>
</dbReference>
<dbReference type="InterPro" id="IPR027417">
    <property type="entry name" value="P-loop_NTPase"/>
</dbReference>
<name>A0A9X1VTX6_9BURK</name>